<protein>
    <submittedName>
        <fullName evidence="2">Uncharacterized protein</fullName>
    </submittedName>
</protein>
<evidence type="ECO:0000256" key="1">
    <source>
        <dbReference type="SAM" id="MobiDB-lite"/>
    </source>
</evidence>
<organism evidence="2 3">
    <name type="scientific">Pyronema omphalodes (strain CBS 100304)</name>
    <name type="common">Pyronema confluens</name>
    <dbReference type="NCBI Taxonomy" id="1076935"/>
    <lineage>
        <taxon>Eukaryota</taxon>
        <taxon>Fungi</taxon>
        <taxon>Dikarya</taxon>
        <taxon>Ascomycota</taxon>
        <taxon>Pezizomycotina</taxon>
        <taxon>Pezizomycetes</taxon>
        <taxon>Pezizales</taxon>
        <taxon>Pyronemataceae</taxon>
        <taxon>Pyronema</taxon>
    </lineage>
</organism>
<proteinExistence type="predicted"/>
<accession>U4LME4</accession>
<evidence type="ECO:0000313" key="2">
    <source>
        <dbReference type="EMBL" id="CCX33118.1"/>
    </source>
</evidence>
<dbReference type="Proteomes" id="UP000018144">
    <property type="component" value="Unassembled WGS sequence"/>
</dbReference>
<sequence>MQVSGALSTKSMGRMATYICSLLSDFPLETCICTFLSFGILQQANTSVSRVPGCWVRCSTSTIIEKSLSTMSASDVENTIEVDSFAPTPEDTDDEYQSSSYGSYQSSVNSVNFSIDEHVYENGRRYHSYFGTDKNPLPTDEVTTHHFKFRKHTTD</sequence>
<reference evidence="2 3" key="1">
    <citation type="journal article" date="2013" name="PLoS Genet.">
        <title>The genome and development-dependent transcriptomes of Pyronema confluens: a window into fungal evolution.</title>
        <authorList>
            <person name="Traeger S."/>
            <person name="Altegoer F."/>
            <person name="Freitag M."/>
            <person name="Gabaldon T."/>
            <person name="Kempken F."/>
            <person name="Kumar A."/>
            <person name="Marcet-Houben M."/>
            <person name="Poggeler S."/>
            <person name="Stajich J.E."/>
            <person name="Nowrousian M."/>
        </authorList>
    </citation>
    <scope>NUCLEOTIDE SEQUENCE [LARGE SCALE GENOMIC DNA]</scope>
    <source>
        <strain evidence="3">CBS 100304</strain>
        <tissue evidence="2">Vegetative mycelium</tissue>
    </source>
</reference>
<feature type="region of interest" description="Disordered" evidence="1">
    <location>
        <begin position="83"/>
        <end position="103"/>
    </location>
</feature>
<dbReference type="AlphaFoldDB" id="U4LME4"/>
<name>U4LME4_PYROM</name>
<evidence type="ECO:0000313" key="3">
    <source>
        <dbReference type="Proteomes" id="UP000018144"/>
    </source>
</evidence>
<gene>
    <name evidence="2" type="ORF">PCON_14149</name>
</gene>
<dbReference type="EMBL" id="HF936006">
    <property type="protein sequence ID" value="CCX33118.1"/>
    <property type="molecule type" value="Genomic_DNA"/>
</dbReference>
<keyword evidence="3" id="KW-1185">Reference proteome</keyword>